<evidence type="ECO:0000313" key="2">
    <source>
        <dbReference type="Proteomes" id="UP000050996"/>
    </source>
</evidence>
<dbReference type="STRING" id="1637975.AN957_12570"/>
<proteinExistence type="predicted"/>
<evidence type="ECO:0008006" key="3">
    <source>
        <dbReference type="Google" id="ProtNLM"/>
    </source>
</evidence>
<dbReference type="RefSeq" id="WP_053475847.1">
    <property type="nucleotide sequence ID" value="NZ_CP041305.1"/>
</dbReference>
<dbReference type="SUPFAM" id="SSF53335">
    <property type="entry name" value="S-adenosyl-L-methionine-dependent methyltransferases"/>
    <property type="match status" value="1"/>
</dbReference>
<comment type="caution">
    <text evidence="1">The sequence shown here is derived from an EMBL/GenBank/DDBJ whole genome shotgun (WGS) entry which is preliminary data.</text>
</comment>
<accession>A0A0Q3VH26</accession>
<evidence type="ECO:0000313" key="1">
    <source>
        <dbReference type="EMBL" id="KQL19322.1"/>
    </source>
</evidence>
<reference evidence="1 2" key="1">
    <citation type="submission" date="2015-09" db="EMBL/GenBank/DDBJ databases">
        <title>Genome sequencing project for genomic taxonomy and phylogenomics of Bacillus-like bacteria.</title>
        <authorList>
            <person name="Liu B."/>
            <person name="Wang J."/>
            <person name="Zhu Y."/>
            <person name="Liu G."/>
            <person name="Chen Q."/>
            <person name="Chen Z."/>
            <person name="Lan J."/>
            <person name="Che J."/>
            <person name="Ge C."/>
            <person name="Shi H."/>
            <person name="Pan Z."/>
            <person name="Liu X."/>
        </authorList>
    </citation>
    <scope>NUCLEOTIDE SEQUENCE [LARGE SCALE GENOMIC DNA]</scope>
    <source>
        <strain evidence="1 2">FJAT-18043</strain>
    </source>
</reference>
<organism evidence="1 2">
    <name type="scientific">Cytobacillus solani</name>
    <dbReference type="NCBI Taxonomy" id="1637975"/>
    <lineage>
        <taxon>Bacteria</taxon>
        <taxon>Bacillati</taxon>
        <taxon>Bacillota</taxon>
        <taxon>Bacilli</taxon>
        <taxon>Bacillales</taxon>
        <taxon>Bacillaceae</taxon>
        <taxon>Cytobacillus</taxon>
    </lineage>
</organism>
<gene>
    <name evidence="1" type="ORF">AN957_12570</name>
</gene>
<sequence>MSVLDRDTFFKLFGRGTFYGELSIYLGLNDIEPILAFVQTFHLKTIIEIGIQRGATAKAILDNCPSIERYIGIDLTPHSQTTLSIQQEEVPQIAGELVKDYHQVELILTPNGTRDLSPGHLPAADLILIDGDHSAQGVILDTILARQTIRKGGIICWHDYGNSLVPDVTKVIDDLNTIEGNHIFLIENGFLCFQICRDGR</sequence>
<dbReference type="Pfam" id="PF13578">
    <property type="entry name" value="Methyltransf_24"/>
    <property type="match status" value="1"/>
</dbReference>
<name>A0A0Q3VH26_9BACI</name>
<dbReference type="InterPro" id="IPR029063">
    <property type="entry name" value="SAM-dependent_MTases_sf"/>
</dbReference>
<keyword evidence="2" id="KW-1185">Reference proteome</keyword>
<dbReference type="Gene3D" id="3.40.50.150">
    <property type="entry name" value="Vaccinia Virus protein VP39"/>
    <property type="match status" value="1"/>
</dbReference>
<dbReference type="AlphaFoldDB" id="A0A0Q3VH26"/>
<dbReference type="PATRIC" id="fig|1637975.4.peg.2343"/>
<dbReference type="Proteomes" id="UP000050996">
    <property type="component" value="Unassembled WGS sequence"/>
</dbReference>
<dbReference type="EMBL" id="LJIX01000006">
    <property type="protein sequence ID" value="KQL19322.1"/>
    <property type="molecule type" value="Genomic_DNA"/>
</dbReference>
<protein>
    <recommendedName>
        <fullName evidence="3">Methyltransferase</fullName>
    </recommendedName>
</protein>